<dbReference type="Proteomes" id="UP000220828">
    <property type="component" value="Unassembled WGS sequence"/>
</dbReference>
<evidence type="ECO:0000313" key="2">
    <source>
        <dbReference type="EMBL" id="PDS26837.1"/>
    </source>
</evidence>
<protein>
    <submittedName>
        <fullName evidence="2">Polysaccharide deacetylase</fullName>
    </submittedName>
</protein>
<organism evidence="2 3">
    <name type="scientific">Flavobacterium branchiophilum</name>
    <dbReference type="NCBI Taxonomy" id="55197"/>
    <lineage>
        <taxon>Bacteria</taxon>
        <taxon>Pseudomonadati</taxon>
        <taxon>Bacteroidota</taxon>
        <taxon>Flavobacteriia</taxon>
        <taxon>Flavobacteriales</taxon>
        <taxon>Flavobacteriaceae</taxon>
        <taxon>Flavobacterium</taxon>
    </lineage>
</organism>
<dbReference type="GO" id="GO:0016810">
    <property type="term" value="F:hydrolase activity, acting on carbon-nitrogen (but not peptide) bonds"/>
    <property type="evidence" value="ECO:0007669"/>
    <property type="project" value="InterPro"/>
</dbReference>
<dbReference type="InterPro" id="IPR002509">
    <property type="entry name" value="NODB_dom"/>
</dbReference>
<dbReference type="OrthoDB" id="9806342at2"/>
<evidence type="ECO:0000313" key="3">
    <source>
        <dbReference type="Proteomes" id="UP000220828"/>
    </source>
</evidence>
<gene>
    <name evidence="2" type="ORF">B0A77_01075</name>
</gene>
<dbReference type="InterPro" id="IPR045235">
    <property type="entry name" value="PuuE_HpPgdA-like"/>
</dbReference>
<dbReference type="GO" id="GO:0005975">
    <property type="term" value="P:carbohydrate metabolic process"/>
    <property type="evidence" value="ECO:0007669"/>
    <property type="project" value="InterPro"/>
</dbReference>
<feature type="domain" description="NodB homology" evidence="1">
    <location>
        <begin position="1"/>
        <end position="97"/>
    </location>
</feature>
<dbReference type="PANTHER" id="PTHR47561">
    <property type="entry name" value="POLYSACCHARIDE DEACETYLASE FAMILY PROTEIN (AFU_ORTHOLOGUE AFUA_6G05030)"/>
    <property type="match status" value="1"/>
</dbReference>
<name>A0A2H3KUU4_9FLAO</name>
<accession>A0A2H3KUU4</accession>
<dbReference type="EMBL" id="PCMW01000007">
    <property type="protein sequence ID" value="PDS26837.1"/>
    <property type="molecule type" value="Genomic_DNA"/>
</dbReference>
<dbReference type="PROSITE" id="PS51677">
    <property type="entry name" value="NODB"/>
    <property type="match status" value="1"/>
</dbReference>
<evidence type="ECO:0000259" key="1">
    <source>
        <dbReference type="PROSITE" id="PS51677"/>
    </source>
</evidence>
<dbReference type="InterPro" id="IPR011330">
    <property type="entry name" value="Glyco_hydro/deAcase_b/a-brl"/>
</dbReference>
<sequence>MILLSFDIEEFDMPMEYGKSIPFEEQISISKAGTTAILDLLDVHQIKATFFSTVVFAKNAPDIIKRIIASGHELASHTYFHSDFKVAHLKMSKDELEQISHSKVIGFRMPRMYPVDEMEIFKAGYQYNSSINPTFLPGRYNHLDKPRTYFMQSGVLQIPASVSPIIRFPLFWLSFHNLPLFIYIFLSKITLKHDQYLNIYFHPWEFTDLDQPKKFNFPGYVSKNTGAKMIARFDQFIVQMKQKNYIFGTFKEFITTIDANTISN</sequence>
<comment type="caution">
    <text evidence="2">The sequence shown here is derived from an EMBL/GenBank/DDBJ whole genome shotgun (WGS) entry which is preliminary data.</text>
</comment>
<dbReference type="SUPFAM" id="SSF88713">
    <property type="entry name" value="Glycoside hydrolase/deacetylase"/>
    <property type="match status" value="1"/>
</dbReference>
<proteinExistence type="predicted"/>
<dbReference type="AlphaFoldDB" id="A0A2H3KUU4"/>
<dbReference type="Pfam" id="PF01522">
    <property type="entry name" value="Polysacc_deac_1"/>
    <property type="match status" value="1"/>
</dbReference>
<dbReference type="CDD" id="cd10941">
    <property type="entry name" value="CE4_PuuE_HpPgdA_like_2"/>
    <property type="match status" value="1"/>
</dbReference>
<reference evidence="2 3" key="1">
    <citation type="submission" date="2017-09" db="EMBL/GenBank/DDBJ databases">
        <title>Whole genomes of Flavobacteriaceae.</title>
        <authorList>
            <person name="Stine C."/>
            <person name="Li C."/>
            <person name="Tadesse D."/>
        </authorList>
    </citation>
    <scope>NUCLEOTIDE SEQUENCE [LARGE SCALE GENOMIC DNA]</scope>
    <source>
        <strain evidence="2 3">ATCC 35036</strain>
    </source>
</reference>
<dbReference type="RefSeq" id="WP_097553248.1">
    <property type="nucleotide sequence ID" value="NZ_PCMW01000007.1"/>
</dbReference>
<dbReference type="Gene3D" id="3.20.20.370">
    <property type="entry name" value="Glycoside hydrolase/deacetylase"/>
    <property type="match status" value="1"/>
</dbReference>
<dbReference type="PANTHER" id="PTHR47561:SF1">
    <property type="entry name" value="POLYSACCHARIDE DEACETYLASE FAMILY PROTEIN (AFU_ORTHOLOGUE AFUA_6G05030)"/>
    <property type="match status" value="1"/>
</dbReference>